<dbReference type="EMBL" id="QGMK01000182">
    <property type="protein sequence ID" value="TVY83530.1"/>
    <property type="molecule type" value="Genomic_DNA"/>
</dbReference>
<dbReference type="Proteomes" id="UP000469558">
    <property type="component" value="Unassembled WGS sequence"/>
</dbReference>
<comment type="similarity">
    <text evidence="1">Belongs to the UPF0145 family.</text>
</comment>
<sequence length="138" mass="15058">MSSVPKQKSQGKEGKGPLNETVDPPSCFVDTTMNDLPGYRIVKVLGTIYGITVRSRNWGADIGAFLRSSVGGEIRYFINLMYTSRNAAVERLVGECMQRGGNAVIAQRFDQSEVNTFAQVCAYGTAVIAEKIEEDSIV</sequence>
<evidence type="ECO:0000256" key="1">
    <source>
        <dbReference type="ARBA" id="ARBA00010751"/>
    </source>
</evidence>
<proteinExistence type="inferred from homology"/>
<evidence type="ECO:0000313" key="3">
    <source>
        <dbReference type="EMBL" id="TVY83530.1"/>
    </source>
</evidence>
<organism evidence="3 4">
    <name type="scientific">Lachnellula suecica</name>
    <dbReference type="NCBI Taxonomy" id="602035"/>
    <lineage>
        <taxon>Eukaryota</taxon>
        <taxon>Fungi</taxon>
        <taxon>Dikarya</taxon>
        <taxon>Ascomycota</taxon>
        <taxon>Pezizomycotina</taxon>
        <taxon>Leotiomycetes</taxon>
        <taxon>Helotiales</taxon>
        <taxon>Lachnaceae</taxon>
        <taxon>Lachnellula</taxon>
    </lineage>
</organism>
<evidence type="ECO:0000256" key="2">
    <source>
        <dbReference type="SAM" id="MobiDB-lite"/>
    </source>
</evidence>
<dbReference type="PANTHER" id="PTHR34068">
    <property type="entry name" value="UPF0145 PROTEIN YBJQ"/>
    <property type="match status" value="1"/>
</dbReference>
<gene>
    <name evidence="3" type="ORF">LSUE1_G003509</name>
</gene>
<dbReference type="OrthoDB" id="68104at2759"/>
<comment type="caution">
    <text evidence="3">The sequence shown here is derived from an EMBL/GenBank/DDBJ whole genome shotgun (WGS) entry which is preliminary data.</text>
</comment>
<dbReference type="SUPFAM" id="SSF117782">
    <property type="entry name" value="YbjQ-like"/>
    <property type="match status" value="1"/>
</dbReference>
<dbReference type="PANTHER" id="PTHR34068:SF2">
    <property type="entry name" value="UPF0145 PROTEIN SCO3412"/>
    <property type="match status" value="1"/>
</dbReference>
<dbReference type="AlphaFoldDB" id="A0A8T9CHN4"/>
<dbReference type="InterPro" id="IPR002765">
    <property type="entry name" value="UPF0145_YbjQ-like"/>
</dbReference>
<dbReference type="Pfam" id="PF01906">
    <property type="entry name" value="YbjQ_1"/>
    <property type="match status" value="1"/>
</dbReference>
<name>A0A8T9CHN4_9HELO</name>
<accession>A0A8T9CHN4</accession>
<feature type="region of interest" description="Disordered" evidence="2">
    <location>
        <begin position="1"/>
        <end position="26"/>
    </location>
</feature>
<keyword evidence="4" id="KW-1185">Reference proteome</keyword>
<dbReference type="Gene3D" id="3.30.110.70">
    <property type="entry name" value="Hypothetical protein apc22750. Chain B"/>
    <property type="match status" value="1"/>
</dbReference>
<protein>
    <submittedName>
        <fullName evidence="3">UPF0145 protein</fullName>
    </submittedName>
</protein>
<evidence type="ECO:0000313" key="4">
    <source>
        <dbReference type="Proteomes" id="UP000469558"/>
    </source>
</evidence>
<dbReference type="HAMAP" id="MF_00338">
    <property type="entry name" value="UPF0145"/>
    <property type="match status" value="1"/>
</dbReference>
<dbReference type="InterPro" id="IPR035439">
    <property type="entry name" value="UPF0145_dom_sf"/>
</dbReference>
<reference evidence="3 4" key="1">
    <citation type="submission" date="2018-05" db="EMBL/GenBank/DDBJ databases">
        <title>Genome sequencing and assembly of the regulated plant pathogen Lachnellula willkommii and related sister species for the development of diagnostic species identification markers.</title>
        <authorList>
            <person name="Giroux E."/>
            <person name="Bilodeau G."/>
        </authorList>
    </citation>
    <scope>NUCLEOTIDE SEQUENCE [LARGE SCALE GENOMIC DNA]</scope>
    <source>
        <strain evidence="3 4">CBS 268.59</strain>
    </source>
</reference>